<dbReference type="AlphaFoldDB" id="A0A2V2N400"/>
<sequence>MGLFLWKLTIVCSHGGHEVDMNPQINAGILASLPDNEEYYSQEYGVGVVYEIPYPRELKRGNYCWHMHNLNAICNGTSLMPNSI</sequence>
<evidence type="ECO:0000313" key="1">
    <source>
        <dbReference type="EMBL" id="PWR70927.1"/>
    </source>
</evidence>
<dbReference type="Proteomes" id="UP000245657">
    <property type="component" value="Unassembled WGS sequence"/>
</dbReference>
<proteinExistence type="predicted"/>
<reference evidence="1 2" key="1">
    <citation type="submission" date="2018-05" db="EMBL/GenBank/DDBJ databases">
        <title>Draft genome of Methanospirillum lacunae Ki8-1.</title>
        <authorList>
            <person name="Dueholm M.S."/>
            <person name="Nielsen P.H."/>
            <person name="Bakmann L.F."/>
            <person name="Otzen D.E."/>
        </authorList>
    </citation>
    <scope>NUCLEOTIDE SEQUENCE [LARGE SCALE GENOMIC DNA]</scope>
    <source>
        <strain evidence="1 2">Ki8-1</strain>
    </source>
</reference>
<name>A0A2V2N400_9EURY</name>
<gene>
    <name evidence="1" type="ORF">DK846_13140</name>
</gene>
<dbReference type="EMBL" id="QGMY01000009">
    <property type="protein sequence ID" value="PWR70927.1"/>
    <property type="molecule type" value="Genomic_DNA"/>
</dbReference>
<accession>A0A2V2N400</accession>
<protein>
    <submittedName>
        <fullName evidence="1">Uncharacterized protein</fullName>
    </submittedName>
</protein>
<organism evidence="1 2">
    <name type="scientific">Methanospirillum lacunae</name>
    <dbReference type="NCBI Taxonomy" id="668570"/>
    <lineage>
        <taxon>Archaea</taxon>
        <taxon>Methanobacteriati</taxon>
        <taxon>Methanobacteriota</taxon>
        <taxon>Stenosarchaea group</taxon>
        <taxon>Methanomicrobia</taxon>
        <taxon>Methanomicrobiales</taxon>
        <taxon>Methanospirillaceae</taxon>
        <taxon>Methanospirillum</taxon>
    </lineage>
</organism>
<keyword evidence="2" id="KW-1185">Reference proteome</keyword>
<evidence type="ECO:0000313" key="2">
    <source>
        <dbReference type="Proteomes" id="UP000245657"/>
    </source>
</evidence>
<comment type="caution">
    <text evidence="1">The sequence shown here is derived from an EMBL/GenBank/DDBJ whole genome shotgun (WGS) entry which is preliminary data.</text>
</comment>